<proteinExistence type="predicted"/>
<feature type="transmembrane region" description="Helical" evidence="4">
    <location>
        <begin position="77"/>
        <end position="94"/>
    </location>
</feature>
<dbReference type="InterPro" id="IPR036259">
    <property type="entry name" value="MFS_trans_sf"/>
</dbReference>
<dbReference type="PANTHER" id="PTHR23531:SF1">
    <property type="entry name" value="QUINOLENE RESISTANCE PROTEIN NORA"/>
    <property type="match status" value="1"/>
</dbReference>
<feature type="transmembrane region" description="Helical" evidence="4">
    <location>
        <begin position="331"/>
        <end position="352"/>
    </location>
</feature>
<evidence type="ECO:0000256" key="3">
    <source>
        <dbReference type="ARBA" id="ARBA00023136"/>
    </source>
</evidence>
<reference evidence="5 6" key="1">
    <citation type="submission" date="2019-03" db="EMBL/GenBank/DDBJ databases">
        <title>Genomic Encyclopedia of Type Strains, Phase IV (KMG-IV): sequencing the most valuable type-strain genomes for metagenomic binning, comparative biology and taxonomic classification.</title>
        <authorList>
            <person name="Goeker M."/>
        </authorList>
    </citation>
    <scope>NUCLEOTIDE SEQUENCE [LARGE SCALE GENOMIC DNA]</scope>
    <source>
        <strain evidence="5 6">DSM 7445</strain>
    </source>
</reference>
<feature type="transmembrane region" description="Helical" evidence="4">
    <location>
        <begin position="100"/>
        <end position="120"/>
    </location>
</feature>
<name>A0A4V2UIA9_PAULE</name>
<dbReference type="InterPro" id="IPR052714">
    <property type="entry name" value="MFS_Exporter"/>
</dbReference>
<evidence type="ECO:0000256" key="1">
    <source>
        <dbReference type="ARBA" id="ARBA00022692"/>
    </source>
</evidence>
<feature type="transmembrane region" description="Helical" evidence="4">
    <location>
        <begin position="132"/>
        <end position="154"/>
    </location>
</feature>
<feature type="transmembrane region" description="Helical" evidence="4">
    <location>
        <begin position="300"/>
        <end position="319"/>
    </location>
</feature>
<dbReference type="Gene3D" id="1.20.1250.20">
    <property type="entry name" value="MFS general substrate transporter like domains"/>
    <property type="match status" value="1"/>
</dbReference>
<protein>
    <submittedName>
        <fullName evidence="5">Putative MFS family arabinose efflux permease</fullName>
    </submittedName>
</protein>
<dbReference type="Proteomes" id="UP000295382">
    <property type="component" value="Unassembled WGS sequence"/>
</dbReference>
<sequence>MWKEIAPDMRRQLIIVLGLGLLCGWVMGAQFYVARLVHQLNGSATVAGMLLVMSLLPVLLVALNGRRIAARWTLRQQLRMGLLCYAVQMVLLASAPNLAWLIPAMLLSGFGYAFAFGPLLTSATDAAPKAYYAQAISYISLSVQLGIGTFSIIAAIAEPQFGTRGIFWLPLALALVAMVFCRYLPHAKALPADAADDAKKPRHAGSMFEVFILMAILGLTFGLPLQFVPMWLGASRELSFSPGYFLTTTFFTIMTTRIFFGHWLNGEREQHVVKTCFTVAAIAIAVLGFAHSPLQFALCAIPYGAAYSLLYPSCMAYLIKQVDEADRGVRSTWVLLAFEIGTRCLPFLFGIIADHGGFPLTFEILAVLIAAAGVWHVIKRFNLWRPAASVPLAD</sequence>
<dbReference type="GO" id="GO:0022857">
    <property type="term" value="F:transmembrane transporter activity"/>
    <property type="evidence" value="ECO:0007669"/>
    <property type="project" value="InterPro"/>
</dbReference>
<keyword evidence="6" id="KW-1185">Reference proteome</keyword>
<feature type="transmembrane region" description="Helical" evidence="4">
    <location>
        <begin position="166"/>
        <end position="185"/>
    </location>
</feature>
<dbReference type="PANTHER" id="PTHR23531">
    <property type="entry name" value="QUINOLENE RESISTANCE PROTEIN NORA"/>
    <property type="match status" value="1"/>
</dbReference>
<keyword evidence="2 4" id="KW-1133">Transmembrane helix</keyword>
<feature type="transmembrane region" description="Helical" evidence="4">
    <location>
        <begin position="44"/>
        <end position="65"/>
    </location>
</feature>
<gene>
    <name evidence="5" type="ORF">EDC30_11173</name>
</gene>
<comment type="caution">
    <text evidence="5">The sequence shown here is derived from an EMBL/GenBank/DDBJ whole genome shotgun (WGS) entry which is preliminary data.</text>
</comment>
<accession>A0A4V2UIA9</accession>
<dbReference type="InterPro" id="IPR011701">
    <property type="entry name" value="MFS"/>
</dbReference>
<keyword evidence="3 4" id="KW-0472">Membrane</keyword>
<evidence type="ECO:0000256" key="4">
    <source>
        <dbReference type="SAM" id="Phobius"/>
    </source>
</evidence>
<dbReference type="AlphaFoldDB" id="A0A4V2UIA9"/>
<evidence type="ECO:0000256" key="2">
    <source>
        <dbReference type="ARBA" id="ARBA00022989"/>
    </source>
</evidence>
<feature type="transmembrane region" description="Helical" evidence="4">
    <location>
        <begin position="206"/>
        <end position="228"/>
    </location>
</feature>
<feature type="transmembrane region" description="Helical" evidence="4">
    <location>
        <begin position="358"/>
        <end position="378"/>
    </location>
</feature>
<dbReference type="SUPFAM" id="SSF103473">
    <property type="entry name" value="MFS general substrate transporter"/>
    <property type="match status" value="1"/>
</dbReference>
<keyword evidence="1 4" id="KW-0812">Transmembrane</keyword>
<dbReference type="RefSeq" id="WP_165973844.1">
    <property type="nucleotide sequence ID" value="NZ_SLZQ01000011.1"/>
</dbReference>
<feature type="transmembrane region" description="Helical" evidence="4">
    <location>
        <begin position="272"/>
        <end position="294"/>
    </location>
</feature>
<evidence type="ECO:0000313" key="5">
    <source>
        <dbReference type="EMBL" id="TCS35158.1"/>
    </source>
</evidence>
<dbReference type="Pfam" id="PF07690">
    <property type="entry name" value="MFS_1"/>
    <property type="match status" value="1"/>
</dbReference>
<evidence type="ECO:0000313" key="6">
    <source>
        <dbReference type="Proteomes" id="UP000295382"/>
    </source>
</evidence>
<organism evidence="5 6">
    <name type="scientific">Paucimonas lemoignei</name>
    <name type="common">Pseudomonas lemoignei</name>
    <dbReference type="NCBI Taxonomy" id="29443"/>
    <lineage>
        <taxon>Bacteria</taxon>
        <taxon>Pseudomonadati</taxon>
        <taxon>Pseudomonadota</taxon>
        <taxon>Betaproteobacteria</taxon>
        <taxon>Burkholderiales</taxon>
        <taxon>Burkholderiaceae</taxon>
        <taxon>Paucimonas</taxon>
    </lineage>
</organism>
<dbReference type="EMBL" id="SLZQ01000011">
    <property type="protein sequence ID" value="TCS35158.1"/>
    <property type="molecule type" value="Genomic_DNA"/>
</dbReference>
<feature type="transmembrane region" description="Helical" evidence="4">
    <location>
        <begin position="240"/>
        <end position="260"/>
    </location>
</feature>